<name>A0A023WZJ6_STUST</name>
<organism evidence="2 3">
    <name type="scientific">Stutzerimonas stutzeri</name>
    <name type="common">Pseudomonas stutzeri</name>
    <dbReference type="NCBI Taxonomy" id="316"/>
    <lineage>
        <taxon>Bacteria</taxon>
        <taxon>Pseudomonadati</taxon>
        <taxon>Pseudomonadota</taxon>
        <taxon>Gammaproteobacteria</taxon>
        <taxon>Pseudomonadales</taxon>
        <taxon>Pseudomonadaceae</taxon>
        <taxon>Stutzerimonas</taxon>
    </lineage>
</organism>
<dbReference type="Gene3D" id="1.10.10.2830">
    <property type="match status" value="1"/>
</dbReference>
<dbReference type="KEGG" id="pstu:UIB01_22910"/>
<dbReference type="Proteomes" id="UP000025238">
    <property type="component" value="Plasmid pLIB119"/>
</dbReference>
<feature type="region of interest" description="Disordered" evidence="1">
    <location>
        <begin position="183"/>
        <end position="211"/>
    </location>
</feature>
<evidence type="ECO:0000313" key="2">
    <source>
        <dbReference type="EMBL" id="AHY45234.1"/>
    </source>
</evidence>
<reference evidence="2 3" key="1">
    <citation type="submission" date="2014-03" db="EMBL/GenBank/DDBJ databases">
        <title>Complete genome sequence of Pseudomonas stutzeri 19SMN4.</title>
        <authorList>
            <person name="Brunet-Galmes I."/>
            <person name="Nogales B."/>
            <person name="Busquets A."/>
            <person name="Pena A."/>
            <person name="Gomila M."/>
            <person name="Garcia-Valdes E."/>
            <person name="Lalucat J."/>
            <person name="Bennasar A."/>
            <person name="Bosch R."/>
        </authorList>
    </citation>
    <scope>NUCLEOTIDE SEQUENCE [LARGE SCALE GENOMIC DNA]</scope>
    <source>
        <strain evidence="2 3">19SMN4</strain>
        <plasmid evidence="3">Plasmid pLIB119</plasmid>
    </source>
</reference>
<dbReference type="SUPFAM" id="SSF109709">
    <property type="entry name" value="KorB DNA-binding domain-like"/>
    <property type="match status" value="1"/>
</dbReference>
<dbReference type="EMBL" id="CP007510">
    <property type="protein sequence ID" value="AHY45234.1"/>
    <property type="molecule type" value="Genomic_DNA"/>
</dbReference>
<protein>
    <submittedName>
        <fullName evidence="2">Plasmid replication/partition related protein</fullName>
    </submittedName>
</protein>
<keyword evidence="2" id="KW-0614">Plasmid</keyword>
<sequence>MVTQYEIHPYAKLFPMMQEDEYVSFCSDINTNGLRHPIVLYQGRILDGRNRYRCCCDLDIEPATEEYTGDDALGFVLSLNLYRRQLSVAQRALIAAEVSSLKTGDEEASITIEDAATIMGVSPRSISSACKVVPQGVPELLDAVKSGEISISAAERISGLEDQEQKTLCNDGPKAICKAAKQMREKNRPAPKAASKPITAPSLSDAVESNPASFDASTFDTEAASDDLLLPKVKSSSSTELLFALAKEAMEQGFEAETLVGQILDEVEQGLDMQLLLYTSEAMSLLYPRLKAMSFRR</sequence>
<accession>A0A023WZJ6</accession>
<gene>
    <name evidence="2" type="ORF">UIB01_22910</name>
</gene>
<proteinExistence type="predicted"/>
<evidence type="ECO:0000256" key="1">
    <source>
        <dbReference type="SAM" id="MobiDB-lite"/>
    </source>
</evidence>
<dbReference type="AlphaFoldDB" id="A0A023WZJ6"/>
<evidence type="ECO:0000313" key="3">
    <source>
        <dbReference type="Proteomes" id="UP000025238"/>
    </source>
</evidence>
<dbReference type="InterPro" id="IPR036086">
    <property type="entry name" value="ParB/Sulfiredoxin_sf"/>
</dbReference>
<dbReference type="PATRIC" id="fig|316.97.peg.4590"/>
<dbReference type="SUPFAM" id="SSF110849">
    <property type="entry name" value="ParB/Sulfiredoxin"/>
    <property type="match status" value="1"/>
</dbReference>
<geneLocation type="plasmid" evidence="2 3">
    <name>pLIB119</name>
</geneLocation>